<dbReference type="EMBL" id="JBJKFK010002265">
    <property type="protein sequence ID" value="KAL3311375.1"/>
    <property type="molecule type" value="Genomic_DNA"/>
</dbReference>
<reference evidence="9 10" key="1">
    <citation type="submission" date="2024-11" db="EMBL/GenBank/DDBJ databases">
        <title>Adaptive evolution of stress response genes in parasites aligns with host niche diversity.</title>
        <authorList>
            <person name="Hahn C."/>
            <person name="Resl P."/>
        </authorList>
    </citation>
    <scope>NUCLEOTIDE SEQUENCE [LARGE SCALE GENOMIC DNA]</scope>
    <source>
        <strain evidence="9">EGGRZ-B1_66</strain>
        <tissue evidence="9">Body</tissue>
    </source>
</reference>
<dbReference type="Proteomes" id="UP001626550">
    <property type="component" value="Unassembled WGS sequence"/>
</dbReference>
<evidence type="ECO:0000256" key="4">
    <source>
        <dbReference type="ARBA" id="ARBA00022777"/>
    </source>
</evidence>
<name>A0ABD2PVB3_9PLAT</name>
<feature type="region of interest" description="Disordered" evidence="7">
    <location>
        <begin position="398"/>
        <end position="420"/>
    </location>
</feature>
<evidence type="ECO:0000259" key="8">
    <source>
        <dbReference type="PROSITE" id="PS50011"/>
    </source>
</evidence>
<dbReference type="GO" id="GO:0005524">
    <property type="term" value="F:ATP binding"/>
    <property type="evidence" value="ECO:0007669"/>
    <property type="project" value="UniProtKB-UniRule"/>
</dbReference>
<dbReference type="PANTHER" id="PTHR24355">
    <property type="entry name" value="G PROTEIN-COUPLED RECEPTOR KINASE/RIBOSOMAL PROTEIN S6 KINASE"/>
    <property type="match status" value="1"/>
</dbReference>
<dbReference type="InterPro" id="IPR008271">
    <property type="entry name" value="Ser/Thr_kinase_AS"/>
</dbReference>
<feature type="compositionally biased region" description="Low complexity" evidence="7">
    <location>
        <begin position="409"/>
        <end position="420"/>
    </location>
</feature>
<organism evidence="9 10">
    <name type="scientific">Cichlidogyrus casuarinus</name>
    <dbReference type="NCBI Taxonomy" id="1844966"/>
    <lineage>
        <taxon>Eukaryota</taxon>
        <taxon>Metazoa</taxon>
        <taxon>Spiralia</taxon>
        <taxon>Lophotrochozoa</taxon>
        <taxon>Platyhelminthes</taxon>
        <taxon>Monogenea</taxon>
        <taxon>Monopisthocotylea</taxon>
        <taxon>Dactylogyridea</taxon>
        <taxon>Ancyrocephalidae</taxon>
        <taxon>Cichlidogyrus</taxon>
    </lineage>
</organism>
<evidence type="ECO:0000256" key="5">
    <source>
        <dbReference type="ARBA" id="ARBA00022840"/>
    </source>
</evidence>
<feature type="domain" description="Protein kinase" evidence="8">
    <location>
        <begin position="91"/>
        <end position="354"/>
    </location>
</feature>
<feature type="binding site" evidence="6">
    <location>
        <position position="121"/>
    </location>
    <ligand>
        <name>ATP</name>
        <dbReference type="ChEBI" id="CHEBI:30616"/>
    </ligand>
</feature>
<evidence type="ECO:0000313" key="9">
    <source>
        <dbReference type="EMBL" id="KAL3311375.1"/>
    </source>
</evidence>
<keyword evidence="1" id="KW-0723">Serine/threonine-protein kinase</keyword>
<dbReference type="InterPro" id="IPR011009">
    <property type="entry name" value="Kinase-like_dom_sf"/>
</dbReference>
<dbReference type="PANTHER" id="PTHR24355:SF1">
    <property type="entry name" value="RIBOSOMAL PROTEIN S6 KINASE-RELATED PROTEIN"/>
    <property type="match status" value="1"/>
</dbReference>
<evidence type="ECO:0000256" key="3">
    <source>
        <dbReference type="ARBA" id="ARBA00022741"/>
    </source>
</evidence>
<dbReference type="InterPro" id="IPR000719">
    <property type="entry name" value="Prot_kinase_dom"/>
</dbReference>
<dbReference type="SMART" id="SM00220">
    <property type="entry name" value="S_TKc"/>
    <property type="match status" value="1"/>
</dbReference>
<dbReference type="GO" id="GO:0004674">
    <property type="term" value="F:protein serine/threonine kinase activity"/>
    <property type="evidence" value="ECO:0007669"/>
    <property type="project" value="UniProtKB-KW"/>
</dbReference>
<keyword evidence="2" id="KW-0808">Transferase</keyword>
<feature type="non-terminal residue" evidence="9">
    <location>
        <position position="1022"/>
    </location>
</feature>
<evidence type="ECO:0000313" key="10">
    <source>
        <dbReference type="Proteomes" id="UP001626550"/>
    </source>
</evidence>
<evidence type="ECO:0000256" key="6">
    <source>
        <dbReference type="PROSITE-ProRule" id="PRU10141"/>
    </source>
</evidence>
<sequence length="1022" mass="116113">MSLEESGVTENEYCQNEAHYDVPDSIMRTIDAAELNGHDETYHIREVKVPGQIDKSLDAQGDEPQDRKALSYDGIDGGLINEEVEIKDHVLQCGAFLGAGGFGDVFKVRDHSLGWQTVALKAMEKADCDLEDVANEWRFFKMLSECKFCITTHHAFQTCHFVFILMELAAGGIMLDLYVSDSNPYGQYPSEKMMATHIAQIILALEYLNHRRVAHRDLKPENILLDNKCNSKLCDFTFACEADRDNKFYSLCGTAGYMAPEVILQSNDNATGYTMSCDYYSLGCTLYGMHRGFHKLPAVAEITVKNFIRKMLGKKKKIKLPEGVTKEAREVLELLLGPRKQDNIIEFLKNMGWFSNNEINWENPAVTAADLQTEIESDLNFKVECGFPDEYFDYKPIDHDSSKERDKGPSGSNSGSGRSSFVKSICSSAAGSEASQMSLNCNKWLGSKRKSTEANATITSHRYKLVRLTAKDLMKLLLDSRFARSFALYNKFRLSCLCTNVDFTEGEISLASTEFQTRNQTYTQRILAECLGCQIIPEKVCLCCDAVASMPRCQGFVLKPFLFRQPLNRGQHLYKKWSFHKHCTCCFDPVNAEQVVERLTRCYSNTPNERSYWQIAKQVPLLLPWSLKFSVVGLPEYMWLLHDKYPYVAEVTQSSSHLANEGGCYSEKIHRKSTTCGRKIEKSRRTATATTAVVSELIKDSVSRQRVREQELSSRSQLSLNPHHKLSFRLELLNRCLYPSKSHWYVRALETRQSRNELYYIPKPKDKVCASVLTGSLKPSRSSLALFSQEDLSYIFPKNPAPEALCLRVLLEHLGFDANQNNKTDLIASKCYSLDNPILTSCLGFQHLKFDASELLTASTGIHHHDHLRQFFGIPIFVKVDLESYSPKGLSRLIDEVEQEHRTCGFLALSKSFDLLSPDGLRYPGATTLADVCKRGDPIQLDRFQRMIWLADYGIDVNLVYPGMWDKMLSYAKRLDEFVKKGKVLQQRNDGLRITRRSSMDFSFANGLRRVSLAFGHQLEHK</sequence>
<dbReference type="PROSITE" id="PS00107">
    <property type="entry name" value="PROTEIN_KINASE_ATP"/>
    <property type="match status" value="1"/>
</dbReference>
<keyword evidence="4" id="KW-0418">Kinase</keyword>
<dbReference type="Gene3D" id="3.30.200.20">
    <property type="entry name" value="Phosphorylase Kinase, domain 1"/>
    <property type="match status" value="1"/>
</dbReference>
<keyword evidence="5 6" id="KW-0067">ATP-binding</keyword>
<dbReference type="Gene3D" id="1.10.510.10">
    <property type="entry name" value="Transferase(Phosphotransferase) domain 1"/>
    <property type="match status" value="1"/>
</dbReference>
<dbReference type="PROSITE" id="PS00108">
    <property type="entry name" value="PROTEIN_KINASE_ST"/>
    <property type="match status" value="1"/>
</dbReference>
<accession>A0ABD2PVB3</accession>
<evidence type="ECO:0000256" key="7">
    <source>
        <dbReference type="SAM" id="MobiDB-lite"/>
    </source>
</evidence>
<comment type="caution">
    <text evidence="9">The sequence shown here is derived from an EMBL/GenBank/DDBJ whole genome shotgun (WGS) entry which is preliminary data.</text>
</comment>
<feature type="compositionally biased region" description="Basic and acidic residues" evidence="7">
    <location>
        <begin position="398"/>
        <end position="408"/>
    </location>
</feature>
<evidence type="ECO:0000256" key="2">
    <source>
        <dbReference type="ARBA" id="ARBA00022679"/>
    </source>
</evidence>
<gene>
    <name evidence="9" type="ORF">Ciccas_010044</name>
</gene>
<keyword evidence="10" id="KW-1185">Reference proteome</keyword>
<dbReference type="PROSITE" id="PS50011">
    <property type="entry name" value="PROTEIN_KINASE_DOM"/>
    <property type="match status" value="1"/>
</dbReference>
<dbReference type="SUPFAM" id="SSF56112">
    <property type="entry name" value="Protein kinase-like (PK-like)"/>
    <property type="match status" value="1"/>
</dbReference>
<dbReference type="AlphaFoldDB" id="A0ABD2PVB3"/>
<protein>
    <recommendedName>
        <fullName evidence="8">Protein kinase domain-containing protein</fullName>
    </recommendedName>
</protein>
<dbReference type="Pfam" id="PF00069">
    <property type="entry name" value="Pkinase"/>
    <property type="match status" value="1"/>
</dbReference>
<dbReference type="InterPro" id="IPR017441">
    <property type="entry name" value="Protein_kinase_ATP_BS"/>
</dbReference>
<keyword evidence="3 6" id="KW-0547">Nucleotide-binding</keyword>
<evidence type="ECO:0000256" key="1">
    <source>
        <dbReference type="ARBA" id="ARBA00022527"/>
    </source>
</evidence>
<proteinExistence type="predicted"/>